<reference evidence="2" key="1">
    <citation type="submission" date="2020-11" db="EMBL/GenBank/DDBJ databases">
        <authorList>
            <person name="Tran Van P."/>
        </authorList>
    </citation>
    <scope>NUCLEOTIDE SEQUENCE</scope>
</reference>
<proteinExistence type="predicted"/>
<dbReference type="AlphaFoldDB" id="A0A7R9L332"/>
<sequence>MDPESPRLRPSIEIGAQTPSTDKSFDDFDGLCQSRSHSSQSTKTAIHYSRETIKDPNRLDISPDNISKTHSMTDFGASDGNKHKARKVSSENSLKKLSIKNLPSLLRSLSSQTNINSNKKRLKTLNRRKIGLHYRSADNMTHLESNSCEAINHQMSDTILNKRRSTAFELYEINRFECADCEDISHQIVCNEERVELMSDKTLSDNSGRDKDKDSAVSKENEQKVSESSGFTTSEDMPLIGAPNL</sequence>
<feature type="region of interest" description="Disordered" evidence="1">
    <location>
        <begin position="201"/>
        <end position="245"/>
    </location>
</feature>
<organism evidence="2">
    <name type="scientific">Medioppia subpectinata</name>
    <dbReference type="NCBI Taxonomy" id="1979941"/>
    <lineage>
        <taxon>Eukaryota</taxon>
        <taxon>Metazoa</taxon>
        <taxon>Ecdysozoa</taxon>
        <taxon>Arthropoda</taxon>
        <taxon>Chelicerata</taxon>
        <taxon>Arachnida</taxon>
        <taxon>Acari</taxon>
        <taxon>Acariformes</taxon>
        <taxon>Sarcoptiformes</taxon>
        <taxon>Oribatida</taxon>
        <taxon>Brachypylina</taxon>
        <taxon>Oppioidea</taxon>
        <taxon>Oppiidae</taxon>
        <taxon>Medioppia</taxon>
    </lineage>
</organism>
<feature type="compositionally biased region" description="Polar residues" evidence="1">
    <location>
        <begin position="33"/>
        <end position="44"/>
    </location>
</feature>
<dbReference type="Proteomes" id="UP000759131">
    <property type="component" value="Unassembled WGS sequence"/>
</dbReference>
<accession>A0A7R9L332</accession>
<name>A0A7R9L332_9ACAR</name>
<feature type="compositionally biased region" description="Polar residues" evidence="1">
    <location>
        <begin position="226"/>
        <end position="235"/>
    </location>
</feature>
<dbReference type="EMBL" id="OC866672">
    <property type="protein sequence ID" value="CAD7633084.1"/>
    <property type="molecule type" value="Genomic_DNA"/>
</dbReference>
<keyword evidence="3" id="KW-1185">Reference proteome</keyword>
<feature type="compositionally biased region" description="Basic and acidic residues" evidence="1">
    <location>
        <begin position="201"/>
        <end position="225"/>
    </location>
</feature>
<evidence type="ECO:0000313" key="2">
    <source>
        <dbReference type="EMBL" id="CAD7633084.1"/>
    </source>
</evidence>
<dbReference type="EMBL" id="CAJPIZ010012097">
    <property type="protein sequence ID" value="CAG2113514.1"/>
    <property type="molecule type" value="Genomic_DNA"/>
</dbReference>
<evidence type="ECO:0000313" key="3">
    <source>
        <dbReference type="Proteomes" id="UP000759131"/>
    </source>
</evidence>
<protein>
    <submittedName>
        <fullName evidence="2">Uncharacterized protein</fullName>
    </submittedName>
</protein>
<feature type="compositionally biased region" description="Basic and acidic residues" evidence="1">
    <location>
        <begin position="48"/>
        <end position="58"/>
    </location>
</feature>
<gene>
    <name evidence="2" type="ORF">OSB1V03_LOCUS13483</name>
</gene>
<dbReference type="OrthoDB" id="10387490at2759"/>
<feature type="region of interest" description="Disordered" evidence="1">
    <location>
        <begin position="1"/>
        <end position="92"/>
    </location>
</feature>
<evidence type="ECO:0000256" key="1">
    <source>
        <dbReference type="SAM" id="MobiDB-lite"/>
    </source>
</evidence>